<name>A0AA42DRJ8_9FIRM</name>
<dbReference type="Gene3D" id="1.10.357.10">
    <property type="entry name" value="Tetracycline Repressor, domain 2"/>
    <property type="match status" value="1"/>
</dbReference>
<dbReference type="InterPro" id="IPR023772">
    <property type="entry name" value="DNA-bd_HTH_TetR-type_CS"/>
</dbReference>
<comment type="caution">
    <text evidence="4">The sequence shown here is derived from an EMBL/GenBank/DDBJ whole genome shotgun (WGS) entry which is preliminary data.</text>
</comment>
<keyword evidence="5" id="KW-1185">Reference proteome</keyword>
<dbReference type="PROSITE" id="PS01081">
    <property type="entry name" value="HTH_TETR_1"/>
    <property type="match status" value="1"/>
</dbReference>
<dbReference type="PRINTS" id="PR00455">
    <property type="entry name" value="HTHTETR"/>
</dbReference>
<organism evidence="4 5">
    <name type="scientific">Holtiella tumoricola</name>
    <dbReference type="NCBI Taxonomy" id="3018743"/>
    <lineage>
        <taxon>Bacteria</taxon>
        <taxon>Bacillati</taxon>
        <taxon>Bacillota</taxon>
        <taxon>Clostridia</taxon>
        <taxon>Lachnospirales</taxon>
        <taxon>Cellulosilyticaceae</taxon>
        <taxon>Holtiella</taxon>
    </lineage>
</organism>
<feature type="DNA-binding region" description="H-T-H motif" evidence="2">
    <location>
        <begin position="32"/>
        <end position="51"/>
    </location>
</feature>
<evidence type="ECO:0000256" key="2">
    <source>
        <dbReference type="PROSITE-ProRule" id="PRU00335"/>
    </source>
</evidence>
<accession>A0AA42DRJ8</accession>
<evidence type="ECO:0000313" key="5">
    <source>
        <dbReference type="Proteomes" id="UP001169242"/>
    </source>
</evidence>
<keyword evidence="1 2" id="KW-0238">DNA-binding</keyword>
<dbReference type="PROSITE" id="PS50977">
    <property type="entry name" value="HTH_TETR_2"/>
    <property type="match status" value="1"/>
</dbReference>
<gene>
    <name evidence="4" type="ORF">PBV87_21885</name>
</gene>
<dbReference type="PANTHER" id="PTHR43479">
    <property type="entry name" value="ACREF/ENVCD OPERON REPRESSOR-RELATED"/>
    <property type="match status" value="1"/>
</dbReference>
<protein>
    <submittedName>
        <fullName evidence="4">TetR/AcrR family transcriptional regulator</fullName>
    </submittedName>
</protein>
<dbReference type="InterPro" id="IPR001647">
    <property type="entry name" value="HTH_TetR"/>
</dbReference>
<feature type="domain" description="HTH tetR-type" evidence="3">
    <location>
        <begin position="9"/>
        <end position="69"/>
    </location>
</feature>
<dbReference type="RefSeq" id="WP_053982380.1">
    <property type="nucleotide sequence ID" value="NZ_JAQIFT010000073.1"/>
</dbReference>
<evidence type="ECO:0000256" key="1">
    <source>
        <dbReference type="ARBA" id="ARBA00023125"/>
    </source>
</evidence>
<sequence>MGKIKENQQKKRQQLFETAFDLFTSKGIHETTIQDIAKAAGVAKGTFYLYFKDKYDLIDKLRKKKTAKLFEEAINFSRTVQYDNFTEQLLIIIEYIIDEFSNNQDLLRFIYKNLSLGMGLQNIHIDTDKEQGENTTSSIYEIFEERVKQDGLELKDPRTTLFLVIELVGSTCYNAILFDIPLPIEEFKPSLNEAVRKLLNE</sequence>
<dbReference type="SUPFAM" id="SSF46689">
    <property type="entry name" value="Homeodomain-like"/>
    <property type="match status" value="1"/>
</dbReference>
<dbReference type="EMBL" id="JAQIFT010000073">
    <property type="protein sequence ID" value="MDA3734129.1"/>
    <property type="molecule type" value="Genomic_DNA"/>
</dbReference>
<dbReference type="GO" id="GO:0003677">
    <property type="term" value="F:DNA binding"/>
    <property type="evidence" value="ECO:0007669"/>
    <property type="project" value="UniProtKB-UniRule"/>
</dbReference>
<evidence type="ECO:0000259" key="3">
    <source>
        <dbReference type="PROSITE" id="PS50977"/>
    </source>
</evidence>
<dbReference type="Pfam" id="PF00440">
    <property type="entry name" value="TetR_N"/>
    <property type="match status" value="1"/>
</dbReference>
<dbReference type="Proteomes" id="UP001169242">
    <property type="component" value="Unassembled WGS sequence"/>
</dbReference>
<dbReference type="PANTHER" id="PTHR43479:SF11">
    <property type="entry name" value="ACREF_ENVCD OPERON REPRESSOR-RELATED"/>
    <property type="match status" value="1"/>
</dbReference>
<proteinExistence type="predicted"/>
<reference evidence="4" key="1">
    <citation type="journal article" date="2023" name="Int. J. Syst. Evol. Microbiol.">
        <title>&lt;i&gt;Holtiella tumoricola&lt;/i&gt; gen. nov. sp. nov., isolated from a human clinical sample.</title>
        <authorList>
            <person name="Allen-Vercoe E."/>
            <person name="Daigneault M.C."/>
            <person name="Vancuren S.J."/>
            <person name="Cochrane K."/>
            <person name="O'Neal L.L."/>
            <person name="Sankaranarayanan K."/>
            <person name="Lawson P.A."/>
        </authorList>
    </citation>
    <scope>NUCLEOTIDE SEQUENCE</scope>
    <source>
        <strain evidence="4">CC70A</strain>
    </source>
</reference>
<dbReference type="InterPro" id="IPR050624">
    <property type="entry name" value="HTH-type_Tx_Regulator"/>
</dbReference>
<dbReference type="AlphaFoldDB" id="A0AA42DRJ8"/>
<dbReference type="InterPro" id="IPR009057">
    <property type="entry name" value="Homeodomain-like_sf"/>
</dbReference>
<evidence type="ECO:0000313" key="4">
    <source>
        <dbReference type="EMBL" id="MDA3734129.1"/>
    </source>
</evidence>